<organism evidence="3">
    <name type="scientific">Roseihalotalea indica</name>
    <dbReference type="NCBI Taxonomy" id="2867963"/>
    <lineage>
        <taxon>Bacteria</taxon>
        <taxon>Pseudomonadati</taxon>
        <taxon>Bacteroidota</taxon>
        <taxon>Cytophagia</taxon>
        <taxon>Cytophagales</taxon>
        <taxon>Catalimonadaceae</taxon>
        <taxon>Roseihalotalea</taxon>
    </lineage>
</organism>
<evidence type="ECO:0000256" key="1">
    <source>
        <dbReference type="ARBA" id="ARBA00008061"/>
    </source>
</evidence>
<dbReference type="GO" id="GO:0004553">
    <property type="term" value="F:hydrolase activity, hydrolyzing O-glycosyl compounds"/>
    <property type="evidence" value="ECO:0007669"/>
    <property type="project" value="InterPro"/>
</dbReference>
<sequence>MTSWTALEGSPYPLGVCYISEEDAYNFAIYSKHATQVTLLLYDQWNFRTPVVTYHMQYLHHKSHRIWHCRIKSKQLQEGTYYAYKINGPDPAEPFEWHAFDQEKVLLDPYARAVFFPPDFDRNIASLPGPNDGQAPLGIIPTETSTFDWEGDTKPHHESDLVIYELHVKGFTYHASSGIADGKRGTFSAIIEKIPYLKELGITAVELMPVHQFDSHNGDYWGYSTLNFFSPHHAYASQQEISGQLQEFKQMVKAMHQAGIEVLLDVVYNHTTEGDRFGPIYSFKGIDNSTYYLINPDQPEPYCDFTGTGNTLHTRNNYVKSMIIDSLRYWVQEMHIDGFRFDLASIFSRGSDGTLSFEEPPIFGDIQSDPLLAQVRFIAEPWDAIGTYQLGNKFPGLQWMQWNGAFRDDVRRFVKGDAGRVGHLITRLYGSDDLFSDRLPYAYHAYQSVNFISSHDGFTLYDLVAYNYKHNFANGEHNADGQNENYSWNCGVEGDHDLPETILSLRKQQAKNFCVLLMVSNGSPMLLAGDEFLRTQKGNNNPYNQDNETSWIDWSLLTQNKDFFTFFKKMIAFRKAHPSLCRSRFWREDVRWFGTAGEPDLTDSSHSLAFFLSGATHADQDIYVIINAYWEDLTFCFQLEGPWHRIVNTSFSAPLDFVGPEEDIIYGNEYQLPARSVAVFIR</sequence>
<gene>
    <name evidence="3" type="ORF">K4G66_19565</name>
</gene>
<dbReference type="AlphaFoldDB" id="A0AA49GL51"/>
<dbReference type="CDD" id="cd11326">
    <property type="entry name" value="AmyAc_Glg_debranch"/>
    <property type="match status" value="1"/>
</dbReference>
<protein>
    <submittedName>
        <fullName evidence="3">Isoamylase</fullName>
    </submittedName>
</protein>
<dbReference type="InterPro" id="IPR004193">
    <property type="entry name" value="Glyco_hydro_13_N"/>
</dbReference>
<dbReference type="SUPFAM" id="SSF51011">
    <property type="entry name" value="Glycosyl hydrolase domain"/>
    <property type="match status" value="1"/>
</dbReference>
<evidence type="ECO:0000313" key="3">
    <source>
        <dbReference type="EMBL" id="WKN34575.1"/>
    </source>
</evidence>
<evidence type="ECO:0000259" key="2">
    <source>
        <dbReference type="SMART" id="SM00642"/>
    </source>
</evidence>
<dbReference type="Gene3D" id="2.60.40.10">
    <property type="entry name" value="Immunoglobulins"/>
    <property type="match status" value="1"/>
</dbReference>
<dbReference type="InterPro" id="IPR013780">
    <property type="entry name" value="Glyco_hydro_b"/>
</dbReference>
<dbReference type="SUPFAM" id="SSF81296">
    <property type="entry name" value="E set domains"/>
    <property type="match status" value="1"/>
</dbReference>
<dbReference type="CDD" id="cd02856">
    <property type="entry name" value="E_set_GDE_Isoamylase_N"/>
    <property type="match status" value="1"/>
</dbReference>
<dbReference type="InterPro" id="IPR006047">
    <property type="entry name" value="GH13_cat_dom"/>
</dbReference>
<dbReference type="InterPro" id="IPR044505">
    <property type="entry name" value="GlgX_Isoamylase_N_E_set"/>
</dbReference>
<dbReference type="Pfam" id="PF00128">
    <property type="entry name" value="Alpha-amylase"/>
    <property type="match status" value="1"/>
</dbReference>
<dbReference type="PANTHER" id="PTHR43002">
    <property type="entry name" value="GLYCOGEN DEBRANCHING ENZYME"/>
    <property type="match status" value="1"/>
</dbReference>
<dbReference type="Gene3D" id="2.60.40.1180">
    <property type="entry name" value="Golgi alpha-mannosidase II"/>
    <property type="match status" value="1"/>
</dbReference>
<dbReference type="Pfam" id="PF02922">
    <property type="entry name" value="CBM_48"/>
    <property type="match status" value="1"/>
</dbReference>
<dbReference type="InterPro" id="IPR014756">
    <property type="entry name" value="Ig_E-set"/>
</dbReference>
<dbReference type="SUPFAM" id="SSF51445">
    <property type="entry name" value="(Trans)glycosidases"/>
    <property type="match status" value="1"/>
</dbReference>
<dbReference type="GO" id="GO:0005975">
    <property type="term" value="P:carbohydrate metabolic process"/>
    <property type="evidence" value="ECO:0007669"/>
    <property type="project" value="InterPro"/>
</dbReference>
<dbReference type="InterPro" id="IPR017853">
    <property type="entry name" value="GH"/>
</dbReference>
<dbReference type="Gene3D" id="3.20.20.80">
    <property type="entry name" value="Glycosidases"/>
    <property type="match status" value="1"/>
</dbReference>
<reference evidence="3" key="1">
    <citation type="journal article" date="2023" name="Comput. Struct. Biotechnol. J.">
        <title>Discovery of a novel marine Bacteroidetes with a rich repertoire of carbohydrate-active enzymes.</title>
        <authorList>
            <person name="Chen B."/>
            <person name="Liu G."/>
            <person name="Chen Q."/>
            <person name="Wang H."/>
            <person name="Liu L."/>
            <person name="Tang K."/>
        </authorList>
    </citation>
    <scope>NUCLEOTIDE SEQUENCE</scope>
    <source>
        <strain evidence="3">TK19036</strain>
    </source>
</reference>
<accession>A0AA49GL51</accession>
<dbReference type="EMBL" id="CP120682">
    <property type="protein sequence ID" value="WKN34575.1"/>
    <property type="molecule type" value="Genomic_DNA"/>
</dbReference>
<proteinExistence type="inferred from homology"/>
<dbReference type="SMART" id="SM00642">
    <property type="entry name" value="Aamy"/>
    <property type="match status" value="1"/>
</dbReference>
<reference evidence="3" key="2">
    <citation type="journal article" date="2024" name="Antonie Van Leeuwenhoek">
        <title>Roseihalotalea indica gen. nov., sp. nov., a halophilic Bacteroidetes from mesopelagic Southwest Indian Ocean with higher carbohydrate metabolic potential.</title>
        <authorList>
            <person name="Chen B."/>
            <person name="Zhang M."/>
            <person name="Lin D."/>
            <person name="Ye J."/>
            <person name="Tang K."/>
        </authorList>
    </citation>
    <scope>NUCLEOTIDE SEQUENCE</scope>
    <source>
        <strain evidence="3">TK19036</strain>
    </source>
</reference>
<feature type="domain" description="Glycosyl hydrolase family 13 catalytic" evidence="2">
    <location>
        <begin position="165"/>
        <end position="574"/>
    </location>
</feature>
<comment type="similarity">
    <text evidence="1">Belongs to the glycosyl hydrolase 13 family.</text>
</comment>
<name>A0AA49GL51_9BACT</name>
<dbReference type="InterPro" id="IPR013783">
    <property type="entry name" value="Ig-like_fold"/>
</dbReference>